<dbReference type="Proteomes" id="UP001211044">
    <property type="component" value="Chromosome"/>
</dbReference>
<accession>A0AB38XQS2</accession>
<dbReference type="EMBL" id="CP116394">
    <property type="protein sequence ID" value="WCE46625.1"/>
    <property type="molecule type" value="Genomic_DNA"/>
</dbReference>
<dbReference type="AlphaFoldDB" id="A0AB38XQS2"/>
<gene>
    <name evidence="1" type="ORF">PIG85_02975</name>
</gene>
<dbReference type="RefSeq" id="WP_004805758.1">
    <property type="nucleotide sequence ID" value="NZ_CP116394.1"/>
</dbReference>
<evidence type="ECO:0000313" key="1">
    <source>
        <dbReference type="EMBL" id="WCE46625.1"/>
    </source>
</evidence>
<proteinExistence type="predicted"/>
<protein>
    <submittedName>
        <fullName evidence="1">Uncharacterized protein</fullName>
    </submittedName>
</protein>
<name>A0AB38XQS2_9ACTO</name>
<dbReference type="KEGG" id="wne:PIG85_02975"/>
<sequence length="403" mass="42834">MTVNWIPEEGALVAASLNPQNVAKSLADMGVVAELDWYPNTAHLLGLTVLIDENEKVAVVGEQQTSLQAGMDLAEVTEKLAEQFHAEVWIGNTSADKVPEGTSFPDPEKSKQGEVRVVEITKMPAASVPFIAAAEGLDVGSVELGEGMRAVIYAGTEEDVVSGVMVSELPAIALYASNDDHRLAGVEAPTEQRDHIPSESLLLHSWQMNTTLVVGSWNDQAPAGLLAAVRAHFGEDQMAARLAEINPLADRDDVDRALATSGTEGFKKMVAALGLPDFLGDYLDGDVQVADLPDVAVFEASSWGSALGSSVDIMLDKPEESGSKLWSAYHTAALDKPWIVRAWAGIEATAGTALLVTAFRSKGRKSGWLKAGAGIGTALVLDSLAQLGLSGYLKQRKKRHEGR</sequence>
<evidence type="ECO:0000313" key="2">
    <source>
        <dbReference type="Proteomes" id="UP001211044"/>
    </source>
</evidence>
<reference evidence="1" key="1">
    <citation type="submission" date="2023-01" db="EMBL/GenBank/DDBJ databases">
        <title>Comparative Genomic Analysis of the Clinically-Derived Winkia Strain NY0527 Provides Evidence into the Taxonomic Reassignment of Winkia neuii and Characterizes Their Virulence Traits.</title>
        <authorList>
            <person name="Cai X."/>
            <person name="Peng Y."/>
            <person name="Li M."/>
            <person name="Qiu Y."/>
            <person name="Wang Y."/>
            <person name="Xu L."/>
            <person name="Hou Q."/>
        </authorList>
    </citation>
    <scope>NUCLEOTIDE SEQUENCE</scope>
    <source>
        <strain evidence="1">NY0527</strain>
    </source>
</reference>
<organism evidence="1 2">
    <name type="scientific">Winkia neuii subsp. anitrata</name>
    <dbReference type="NCBI Taxonomy" id="29318"/>
    <lineage>
        <taxon>Bacteria</taxon>
        <taxon>Bacillati</taxon>
        <taxon>Actinomycetota</taxon>
        <taxon>Actinomycetes</taxon>
        <taxon>Actinomycetales</taxon>
        <taxon>Actinomycetaceae</taxon>
        <taxon>Winkia</taxon>
    </lineage>
</organism>